<dbReference type="InterPro" id="IPR011990">
    <property type="entry name" value="TPR-like_helical_dom_sf"/>
</dbReference>
<reference evidence="2 3" key="1">
    <citation type="submission" date="2016-11" db="EMBL/GenBank/DDBJ databases">
        <title>Whole genomes of Flavobacteriaceae.</title>
        <authorList>
            <person name="Stine C."/>
            <person name="Li C."/>
            <person name="Tadesse D."/>
        </authorList>
    </citation>
    <scope>NUCLEOTIDE SEQUENCE [LARGE SCALE GENOMIC DNA]</scope>
    <source>
        <strain evidence="2 3">DSM 24704</strain>
    </source>
</reference>
<evidence type="ECO:0000256" key="1">
    <source>
        <dbReference type="SAM" id="MobiDB-lite"/>
    </source>
</evidence>
<dbReference type="Proteomes" id="UP000214684">
    <property type="component" value="Unassembled WGS sequence"/>
</dbReference>
<protein>
    <recommendedName>
        <fullName evidence="4">SusD/RagB family nutrient-binding outer membrane lipoprotein</fullName>
    </recommendedName>
</protein>
<sequence length="459" mass="49988">MKKIILILTVLTVFSCQNEIDTFNENPNNPTEVTPALLLTQTEVATFNIHSGDLSRITSLLTQQIAGNDGQYLAYATYTFSETDMDNSWSTLYQNAGLTASDNIKKNGADNPYYSGMSKILLALNVSKATDLWNDVPLSKAFQGLTGIIQPAYDKQQDVYTQLQQLLDDAIVDLAKPASANKKIPASDDLIYGGDVSLWTKAAYTLKARFALRLTNRDGATVAANKAITYLAKGMKANSDDMNAVFSADASSSWNQWYAFASARPNYIKMGKYFVDYLVSTSDPRLPRFVAKDADGNFTGLATNQENNDASDLGPAIVGSSSDGTSPSKPLGMVTFAEAKFIEAEAKLLTGDASAQQSFKDAVSASLLNYVGSVDNTFVNTVTTTVSVKSIIEQKYIALFTNPEVYNDYRRTGFPVLIANPDVAPSQIPQRLPTPSNERLYNPNATVVTNTTSKVWWAL</sequence>
<dbReference type="AlphaFoldDB" id="A0A227PHC0"/>
<evidence type="ECO:0000313" key="2">
    <source>
        <dbReference type="EMBL" id="OXG08698.1"/>
    </source>
</evidence>
<evidence type="ECO:0008006" key="4">
    <source>
        <dbReference type="Google" id="ProtNLM"/>
    </source>
</evidence>
<dbReference type="OrthoDB" id="725917at2"/>
<dbReference type="RefSeq" id="WP_089478365.1">
    <property type="nucleotide sequence ID" value="NZ_MUGS01000005.1"/>
</dbReference>
<gene>
    <name evidence="2" type="ORF">B0A64_04545</name>
</gene>
<dbReference type="PROSITE" id="PS51257">
    <property type="entry name" value="PROKAR_LIPOPROTEIN"/>
    <property type="match status" value="1"/>
</dbReference>
<keyword evidence="3" id="KW-1185">Reference proteome</keyword>
<name>A0A227PHC0_9FLAO</name>
<dbReference type="InterPro" id="IPR041662">
    <property type="entry name" value="SusD-like_2"/>
</dbReference>
<feature type="region of interest" description="Disordered" evidence="1">
    <location>
        <begin position="302"/>
        <end position="329"/>
    </location>
</feature>
<evidence type="ECO:0000313" key="3">
    <source>
        <dbReference type="Proteomes" id="UP000214684"/>
    </source>
</evidence>
<dbReference type="Gene3D" id="1.25.40.390">
    <property type="match status" value="1"/>
</dbReference>
<dbReference type="Pfam" id="PF12771">
    <property type="entry name" value="SusD-like_2"/>
    <property type="match status" value="1"/>
</dbReference>
<proteinExistence type="predicted"/>
<dbReference type="EMBL" id="MUGS01000005">
    <property type="protein sequence ID" value="OXG08698.1"/>
    <property type="molecule type" value="Genomic_DNA"/>
</dbReference>
<accession>A0A227PHC0</accession>
<comment type="caution">
    <text evidence="2">The sequence shown here is derived from an EMBL/GenBank/DDBJ whole genome shotgun (WGS) entry which is preliminary data.</text>
</comment>
<organism evidence="2 3">
    <name type="scientific">Flavobacterium araucananum</name>
    <dbReference type="NCBI Taxonomy" id="946678"/>
    <lineage>
        <taxon>Bacteria</taxon>
        <taxon>Pseudomonadati</taxon>
        <taxon>Bacteroidota</taxon>
        <taxon>Flavobacteriia</taxon>
        <taxon>Flavobacteriales</taxon>
        <taxon>Flavobacteriaceae</taxon>
        <taxon>Flavobacterium</taxon>
    </lineage>
</organism>
<feature type="compositionally biased region" description="Polar residues" evidence="1">
    <location>
        <begin position="319"/>
        <end position="328"/>
    </location>
</feature>
<dbReference type="SUPFAM" id="SSF48452">
    <property type="entry name" value="TPR-like"/>
    <property type="match status" value="1"/>
</dbReference>